<feature type="domain" description="Ionotropic glutamate receptor C-terminal" evidence="7">
    <location>
        <begin position="57"/>
        <end position="275"/>
    </location>
</feature>
<evidence type="ECO:0000259" key="7">
    <source>
        <dbReference type="SMART" id="SM00079"/>
    </source>
</evidence>
<proteinExistence type="inferred from homology"/>
<keyword evidence="2" id="KW-0813">Transport</keyword>
<dbReference type="Proteomes" id="UP000606991">
    <property type="component" value="Unassembled WGS sequence"/>
</dbReference>
<dbReference type="AlphaFoldDB" id="A0A934JWE8"/>
<protein>
    <submittedName>
        <fullName evidence="8">Transporter substrate-binding domain-containing protein</fullName>
    </submittedName>
</protein>
<dbReference type="SUPFAM" id="SSF53850">
    <property type="entry name" value="Periplasmic binding protein-like II"/>
    <property type="match status" value="1"/>
</dbReference>
<dbReference type="PANTHER" id="PTHR30085:SF6">
    <property type="entry name" value="ABC TRANSPORTER GLUTAMINE-BINDING PROTEIN GLNH"/>
    <property type="match status" value="1"/>
</dbReference>
<dbReference type="EMBL" id="JAEKNS010000150">
    <property type="protein sequence ID" value="MBJ7596187.1"/>
    <property type="molecule type" value="Genomic_DNA"/>
</dbReference>
<keyword evidence="3 5" id="KW-0732">Signal</keyword>
<evidence type="ECO:0000313" key="8">
    <source>
        <dbReference type="EMBL" id="MBJ7596187.1"/>
    </source>
</evidence>
<accession>A0A934JWE8</accession>
<dbReference type="GO" id="GO:0030288">
    <property type="term" value="C:outer membrane-bounded periplasmic space"/>
    <property type="evidence" value="ECO:0007669"/>
    <property type="project" value="TreeGrafter"/>
</dbReference>
<sequence length="285" mass="29636">MPIGNHRHLPFKPVGLLAAASLLVISACGSTASSGSGVAPDQIAQASTLQSVLHKNELRAALCLDYPPFGLSSSSGAPEGFDVDVAAAMAKALGVKLTVVPTTPANRIPTLQTGKADVVLCTMDPTSERAKTVLFSNPYVVGGQVLLSKKGSGINSAADLSGKTVAVIKGSTNIAALQAANSKATAQAFDDESAAVLAVKQGKVDALVDYSPFLGYEVKQDPTLQVTSQSVVPLEYEGLAIKQGDGVWRDWIDQFLLNSSVDGTLHDLNVKWMGMPSPYSLTPSQ</sequence>
<evidence type="ECO:0000256" key="4">
    <source>
        <dbReference type="RuleBase" id="RU003744"/>
    </source>
</evidence>
<dbReference type="GO" id="GO:0015276">
    <property type="term" value="F:ligand-gated monoatomic ion channel activity"/>
    <property type="evidence" value="ECO:0007669"/>
    <property type="project" value="InterPro"/>
</dbReference>
<evidence type="ECO:0000256" key="2">
    <source>
        <dbReference type="ARBA" id="ARBA00022448"/>
    </source>
</evidence>
<evidence type="ECO:0000259" key="6">
    <source>
        <dbReference type="SMART" id="SM00062"/>
    </source>
</evidence>
<feature type="chain" id="PRO_5036690452" evidence="5">
    <location>
        <begin position="33"/>
        <end position="285"/>
    </location>
</feature>
<dbReference type="InterPro" id="IPR051455">
    <property type="entry name" value="Bact_solute-bind_prot3"/>
</dbReference>
<dbReference type="GO" id="GO:0005576">
    <property type="term" value="C:extracellular region"/>
    <property type="evidence" value="ECO:0007669"/>
    <property type="project" value="TreeGrafter"/>
</dbReference>
<dbReference type="PROSITE" id="PS01039">
    <property type="entry name" value="SBP_BACTERIAL_3"/>
    <property type="match status" value="1"/>
</dbReference>
<gene>
    <name evidence="8" type="ORF">JF886_15255</name>
</gene>
<dbReference type="GO" id="GO:0016020">
    <property type="term" value="C:membrane"/>
    <property type="evidence" value="ECO:0007669"/>
    <property type="project" value="InterPro"/>
</dbReference>
<reference evidence="8 9" key="1">
    <citation type="submission" date="2020-10" db="EMBL/GenBank/DDBJ databases">
        <title>Ca. Dormibacterota MAGs.</title>
        <authorList>
            <person name="Montgomery K."/>
        </authorList>
    </citation>
    <scope>NUCLEOTIDE SEQUENCE [LARGE SCALE GENOMIC DNA]</scope>
    <source>
        <strain evidence="8">SC8812_S17_18</strain>
    </source>
</reference>
<name>A0A934JWE8_9BACT</name>
<dbReference type="RefSeq" id="WP_337313993.1">
    <property type="nucleotide sequence ID" value="NZ_JAEKNS010000150.1"/>
</dbReference>
<dbReference type="PROSITE" id="PS51257">
    <property type="entry name" value="PROKAR_LIPOPROTEIN"/>
    <property type="match status" value="1"/>
</dbReference>
<feature type="signal peptide" evidence="5">
    <location>
        <begin position="1"/>
        <end position="32"/>
    </location>
</feature>
<feature type="domain" description="Solute-binding protein family 3/N-terminal" evidence="6">
    <location>
        <begin position="57"/>
        <end position="276"/>
    </location>
</feature>
<dbReference type="Pfam" id="PF00497">
    <property type="entry name" value="SBP_bac_3"/>
    <property type="match status" value="1"/>
</dbReference>
<evidence type="ECO:0000256" key="1">
    <source>
        <dbReference type="ARBA" id="ARBA00010333"/>
    </source>
</evidence>
<dbReference type="GO" id="GO:0006865">
    <property type="term" value="P:amino acid transport"/>
    <property type="evidence" value="ECO:0007669"/>
    <property type="project" value="TreeGrafter"/>
</dbReference>
<dbReference type="SMART" id="SM00062">
    <property type="entry name" value="PBPb"/>
    <property type="match status" value="1"/>
</dbReference>
<evidence type="ECO:0000256" key="3">
    <source>
        <dbReference type="ARBA" id="ARBA00022729"/>
    </source>
</evidence>
<dbReference type="InterPro" id="IPR001320">
    <property type="entry name" value="Iontro_rcpt_C"/>
</dbReference>
<dbReference type="InterPro" id="IPR018313">
    <property type="entry name" value="SBP_3_CS"/>
</dbReference>
<dbReference type="PANTHER" id="PTHR30085">
    <property type="entry name" value="AMINO ACID ABC TRANSPORTER PERMEASE"/>
    <property type="match status" value="1"/>
</dbReference>
<organism evidence="8 9">
    <name type="scientific">Candidatus Aeolococcus gillhamiae</name>
    <dbReference type="NCBI Taxonomy" id="3127015"/>
    <lineage>
        <taxon>Bacteria</taxon>
        <taxon>Bacillati</taxon>
        <taxon>Candidatus Dormiibacterota</taxon>
        <taxon>Candidatus Dormibacteria</taxon>
        <taxon>Candidatus Aeolococcales</taxon>
        <taxon>Candidatus Aeolococcaceae</taxon>
        <taxon>Candidatus Aeolococcus</taxon>
    </lineage>
</organism>
<evidence type="ECO:0000313" key="9">
    <source>
        <dbReference type="Proteomes" id="UP000606991"/>
    </source>
</evidence>
<comment type="similarity">
    <text evidence="1 4">Belongs to the bacterial solute-binding protein 3 family.</text>
</comment>
<comment type="caution">
    <text evidence="8">The sequence shown here is derived from an EMBL/GenBank/DDBJ whole genome shotgun (WGS) entry which is preliminary data.</text>
</comment>
<dbReference type="Gene3D" id="3.40.190.10">
    <property type="entry name" value="Periplasmic binding protein-like II"/>
    <property type="match status" value="2"/>
</dbReference>
<dbReference type="InterPro" id="IPR001638">
    <property type="entry name" value="Solute-binding_3/MltF_N"/>
</dbReference>
<evidence type="ECO:0000256" key="5">
    <source>
        <dbReference type="SAM" id="SignalP"/>
    </source>
</evidence>
<dbReference type="SMART" id="SM00079">
    <property type="entry name" value="PBPe"/>
    <property type="match status" value="1"/>
</dbReference>